<keyword evidence="1" id="KW-0812">Transmembrane</keyword>
<evidence type="ECO:0000313" key="3">
    <source>
        <dbReference type="EMBL" id="ERJ04679.1"/>
    </source>
</evidence>
<protein>
    <recommendedName>
        <fullName evidence="2">DUF5658 domain-containing protein</fullName>
    </recommendedName>
</protein>
<dbReference type="InterPro" id="IPR043717">
    <property type="entry name" value="DUF5658"/>
</dbReference>
<reference evidence="3 4" key="2">
    <citation type="journal article" date="2013" name="PLoS ONE">
        <title>INDIGO - INtegrated Data Warehouse of MIcrobial GenOmes with Examples from the Red Sea Extremophiles.</title>
        <authorList>
            <person name="Alam I."/>
            <person name="Antunes A."/>
            <person name="Kamau A.A."/>
            <person name="Ba Alawi W."/>
            <person name="Kalkatawi M."/>
            <person name="Stingl U."/>
            <person name="Bajic V.B."/>
        </authorList>
    </citation>
    <scope>NUCLEOTIDE SEQUENCE [LARGE SCALE GENOMIC DNA]</scope>
    <source>
        <strain evidence="3 4">SARL4B</strain>
    </source>
</reference>
<dbReference type="EMBL" id="AFNT02000063">
    <property type="protein sequence ID" value="ERJ04679.1"/>
    <property type="molecule type" value="Genomic_DNA"/>
</dbReference>
<dbReference type="Proteomes" id="UP000003861">
    <property type="component" value="Unassembled WGS sequence"/>
</dbReference>
<sequence>MFFSREIVLSTRYMAARTRLRSFPHIRLPEYAELVVFLGFVWGVGDTVTTVLAAHVTGSVAGELNPLVRTLLEADPAVAILLKGGVAVVACVVLVAAREQVTDVPGWRVWFLGMIAVGTLIVAQNLSVVFVASY</sequence>
<feature type="transmembrane region" description="Helical" evidence="1">
    <location>
        <begin position="109"/>
        <end position="132"/>
    </location>
</feature>
<comment type="caution">
    <text evidence="3">The sequence shown here is derived from an EMBL/GenBank/DDBJ whole genome shotgun (WGS) entry which is preliminary data.</text>
</comment>
<dbReference type="Pfam" id="PF18902">
    <property type="entry name" value="DUF5658"/>
    <property type="match status" value="1"/>
</dbReference>
<accession>U2F7Z1</accession>
<keyword evidence="1" id="KW-0472">Membrane</keyword>
<evidence type="ECO:0000259" key="2">
    <source>
        <dbReference type="Pfam" id="PF18902"/>
    </source>
</evidence>
<feature type="domain" description="DUF5658" evidence="2">
    <location>
        <begin position="41"/>
        <end position="130"/>
    </location>
</feature>
<evidence type="ECO:0000313" key="4">
    <source>
        <dbReference type="Proteomes" id="UP000003861"/>
    </source>
</evidence>
<gene>
    <name evidence="3" type="ORF">HLRTI_003366</name>
</gene>
<keyword evidence="1" id="KW-1133">Transmembrane helix</keyword>
<organism evidence="3 4">
    <name type="scientific">Halorhabdus tiamatea SARL4B</name>
    <dbReference type="NCBI Taxonomy" id="1033806"/>
    <lineage>
        <taxon>Archaea</taxon>
        <taxon>Methanobacteriati</taxon>
        <taxon>Methanobacteriota</taxon>
        <taxon>Stenosarchaea group</taxon>
        <taxon>Halobacteria</taxon>
        <taxon>Halobacteriales</taxon>
        <taxon>Haloarculaceae</taxon>
        <taxon>Halorhabdus</taxon>
    </lineage>
</organism>
<name>U2F7Z1_9EURY</name>
<dbReference type="eggNOG" id="arCOG09083">
    <property type="taxonomic scope" value="Archaea"/>
</dbReference>
<reference evidence="3 4" key="1">
    <citation type="journal article" date="2011" name="J. Bacteriol.">
        <title>Genome sequence of Halorhabdus tiamatea, the first archaeon isolated from a deep-sea anoxic brine lake.</title>
        <authorList>
            <person name="Antunes A."/>
            <person name="Alam I."/>
            <person name="Bajic V.B."/>
            <person name="Stingl U."/>
        </authorList>
    </citation>
    <scope>NUCLEOTIDE SEQUENCE [LARGE SCALE GENOMIC DNA]</scope>
    <source>
        <strain evidence="3 4">SARL4B</strain>
    </source>
</reference>
<proteinExistence type="predicted"/>
<feature type="transmembrane region" description="Helical" evidence="1">
    <location>
        <begin position="77"/>
        <end position="97"/>
    </location>
</feature>
<dbReference type="AlphaFoldDB" id="U2F7Z1"/>
<evidence type="ECO:0000256" key="1">
    <source>
        <dbReference type="SAM" id="Phobius"/>
    </source>
</evidence>